<comment type="caution">
    <text evidence="2">The sequence shown here is derived from an EMBL/GenBank/DDBJ whole genome shotgun (WGS) entry which is preliminary data.</text>
</comment>
<accession>A0ABR1XV73</accession>
<gene>
    <name evidence="2" type="ORF">IWX90DRAFT_233657</name>
</gene>
<evidence type="ECO:0000313" key="3">
    <source>
        <dbReference type="Proteomes" id="UP001456524"/>
    </source>
</evidence>
<evidence type="ECO:0000256" key="1">
    <source>
        <dbReference type="SAM" id="MobiDB-lite"/>
    </source>
</evidence>
<name>A0ABR1XV73_9PEZI</name>
<proteinExistence type="predicted"/>
<feature type="region of interest" description="Disordered" evidence="1">
    <location>
        <begin position="168"/>
        <end position="214"/>
    </location>
</feature>
<feature type="compositionally biased region" description="Low complexity" evidence="1">
    <location>
        <begin position="19"/>
        <end position="29"/>
    </location>
</feature>
<dbReference type="EMBL" id="JBBWUH010000005">
    <property type="protein sequence ID" value="KAK8167066.1"/>
    <property type="molecule type" value="Genomic_DNA"/>
</dbReference>
<keyword evidence="3" id="KW-1185">Reference proteome</keyword>
<evidence type="ECO:0000313" key="2">
    <source>
        <dbReference type="EMBL" id="KAK8167066.1"/>
    </source>
</evidence>
<feature type="region of interest" description="Disordered" evidence="1">
    <location>
        <begin position="67"/>
        <end position="105"/>
    </location>
</feature>
<feature type="compositionally biased region" description="Basic and acidic residues" evidence="1">
    <location>
        <begin position="168"/>
        <end position="181"/>
    </location>
</feature>
<feature type="compositionally biased region" description="Basic and acidic residues" evidence="1">
    <location>
        <begin position="67"/>
        <end position="100"/>
    </location>
</feature>
<organism evidence="2 3">
    <name type="scientific">Phyllosticta citrichinensis</name>
    <dbReference type="NCBI Taxonomy" id="1130410"/>
    <lineage>
        <taxon>Eukaryota</taxon>
        <taxon>Fungi</taxon>
        <taxon>Dikarya</taxon>
        <taxon>Ascomycota</taxon>
        <taxon>Pezizomycotina</taxon>
        <taxon>Dothideomycetes</taxon>
        <taxon>Dothideomycetes incertae sedis</taxon>
        <taxon>Botryosphaeriales</taxon>
        <taxon>Phyllostictaceae</taxon>
        <taxon>Phyllosticta</taxon>
    </lineage>
</organism>
<dbReference type="Proteomes" id="UP001456524">
    <property type="component" value="Unassembled WGS sequence"/>
</dbReference>
<reference evidence="2 3" key="1">
    <citation type="journal article" date="2022" name="G3 (Bethesda)">
        <title>Enemy or ally: a genomic approach to elucidate the lifestyle of Phyllosticta citrichinaensis.</title>
        <authorList>
            <person name="Buijs V.A."/>
            <person name="Groenewald J.Z."/>
            <person name="Haridas S."/>
            <person name="LaButti K.M."/>
            <person name="Lipzen A."/>
            <person name="Martin F.M."/>
            <person name="Barry K."/>
            <person name="Grigoriev I.V."/>
            <person name="Crous P.W."/>
            <person name="Seidl M.F."/>
        </authorList>
    </citation>
    <scope>NUCLEOTIDE SEQUENCE [LARGE SCALE GENOMIC DNA]</scope>
    <source>
        <strain evidence="2 3">CBS 129764</strain>
    </source>
</reference>
<protein>
    <submittedName>
        <fullName evidence="2">Uncharacterized protein</fullName>
    </submittedName>
</protein>
<feature type="region of interest" description="Disordered" evidence="1">
    <location>
        <begin position="1"/>
        <end position="32"/>
    </location>
</feature>
<sequence>MVELRNGKQADQAGIHQPAQAHHANVEAHVNAKRKDSLAYEHSNHPVSHVDAGDDLPRILEEIGEEERKQELEQQEKQQQQKESWPIEHGFDGGDFERHQQHGQLSLPQDYHENIQSIPQKRAHSDISLLNFDDDDVVVCALYGEKKEQLEKLDEIDEWEEQKLEDMLKEHESKEGEKQEKTVTASGDVEVPIQPPDRRPTPGRINNPRAVNEEGAAPVYSKGVVEEFPWKTDPNYSRCTDLDMDEHGLFSESADAPEGPPKKKGRYNNPERLKWEEEQPCVNPDSFSHATHLCASRGPNGPPTYDSAGYLLDHEKCLKVTRPSGAPRPSGKSWKAEEKRMEHDGQEAMEMAQLFFEAGAAPAKEDIHSTVIDHWRDRVSKDLGVPWHAIGLEQFREWDQKGFAKAKKGEYRDFDQVEKERMMELHSGSYFRPGYKLS</sequence>